<sequence>MSSSSLTKKYLGSFKEDLSLLKEAMGKLKYMDMNILNIVESYMYENRVEKQKSYLGFTDNYIFRFLEYTKRYGIRNGECVEYTEEPGIKKLKKRVNIVNGTYHGKVTYYENGKVSDEMEYVYGERDGARKVYDKKGNITMLCHYKNNLLEGEYIMYDRNETMFFKKGKRHGSHKVWGNGGKLMLSCSYKDDVLVGEYLQWYNNGNIMCKIVYNDKGEKIYENRWSETGKEYKLYGGGMWM</sequence>
<organism evidence="1">
    <name type="scientific">viral metagenome</name>
    <dbReference type="NCBI Taxonomy" id="1070528"/>
    <lineage>
        <taxon>unclassified sequences</taxon>
        <taxon>metagenomes</taxon>
        <taxon>organismal metagenomes</taxon>
    </lineage>
</organism>
<dbReference type="Gene3D" id="2.20.110.10">
    <property type="entry name" value="Histone H3 K4-specific methyltransferase SET7/9 N-terminal domain"/>
    <property type="match status" value="1"/>
</dbReference>
<accession>A0A6C0DKX1</accession>
<proteinExistence type="predicted"/>
<dbReference type="AlphaFoldDB" id="A0A6C0DKX1"/>
<dbReference type="EMBL" id="MN739628">
    <property type="protein sequence ID" value="QHT16954.1"/>
    <property type="molecule type" value="Genomic_DNA"/>
</dbReference>
<dbReference type="Gene3D" id="3.90.930.1">
    <property type="match status" value="1"/>
</dbReference>
<protein>
    <submittedName>
        <fullName evidence="1">Uncharacterized protein</fullName>
    </submittedName>
</protein>
<dbReference type="InterPro" id="IPR011652">
    <property type="entry name" value="MORN_2"/>
</dbReference>
<evidence type="ECO:0000313" key="1">
    <source>
        <dbReference type="EMBL" id="QHT16954.1"/>
    </source>
</evidence>
<dbReference type="Pfam" id="PF07661">
    <property type="entry name" value="MORN_2"/>
    <property type="match status" value="3"/>
</dbReference>
<name>A0A6C0DKX1_9ZZZZ</name>
<reference evidence="1" key="1">
    <citation type="journal article" date="2020" name="Nature">
        <title>Giant virus diversity and host interactions through global metagenomics.</title>
        <authorList>
            <person name="Schulz F."/>
            <person name="Roux S."/>
            <person name="Paez-Espino D."/>
            <person name="Jungbluth S."/>
            <person name="Walsh D.A."/>
            <person name="Denef V.J."/>
            <person name="McMahon K.D."/>
            <person name="Konstantinidis K.T."/>
            <person name="Eloe-Fadrosh E.A."/>
            <person name="Kyrpides N.C."/>
            <person name="Woyke T."/>
        </authorList>
    </citation>
    <scope>NUCLEOTIDE SEQUENCE</scope>
    <source>
        <strain evidence="1">GVMAG-M-3300023174-207</strain>
    </source>
</reference>
<dbReference type="SUPFAM" id="SSF82185">
    <property type="entry name" value="Histone H3 K4-specific methyltransferase SET7/9 N-terminal domain"/>
    <property type="match status" value="1"/>
</dbReference>